<keyword evidence="6 12" id="KW-0812">Transmembrane</keyword>
<evidence type="ECO:0000256" key="7">
    <source>
        <dbReference type="ARBA" id="ARBA00022824"/>
    </source>
</evidence>
<name>A0AAD5T7D0_9FUNG</name>
<evidence type="ECO:0000313" key="14">
    <source>
        <dbReference type="EMBL" id="KAJ3135960.1"/>
    </source>
</evidence>
<keyword evidence="4 12" id="KW-0328">Glycosyltransferase</keyword>
<evidence type="ECO:0000256" key="1">
    <source>
        <dbReference type="ARBA" id="ARBA00004477"/>
    </source>
</evidence>
<reference evidence="14" key="1">
    <citation type="submission" date="2020-05" db="EMBL/GenBank/DDBJ databases">
        <title>Phylogenomic resolution of chytrid fungi.</title>
        <authorList>
            <person name="Stajich J.E."/>
            <person name="Amses K."/>
            <person name="Simmons R."/>
            <person name="Seto K."/>
            <person name="Myers J."/>
            <person name="Bonds A."/>
            <person name="Quandt C.A."/>
            <person name="Barry K."/>
            <person name="Liu P."/>
            <person name="Grigoriev I."/>
            <person name="Longcore J.E."/>
            <person name="James T.Y."/>
        </authorList>
    </citation>
    <scope>NUCLEOTIDE SEQUENCE</scope>
    <source>
        <strain evidence="14">JEL0513</strain>
    </source>
</reference>
<dbReference type="GO" id="GO:0006487">
    <property type="term" value="P:protein N-linked glycosylation"/>
    <property type="evidence" value="ECO:0007669"/>
    <property type="project" value="TreeGrafter"/>
</dbReference>
<feature type="transmembrane region" description="Helical" evidence="12">
    <location>
        <begin position="401"/>
        <end position="421"/>
    </location>
</feature>
<comment type="pathway">
    <text evidence="2">Protein modification; protein glycosylation.</text>
</comment>
<proteinExistence type="inferred from homology"/>
<keyword evidence="15" id="KW-1185">Reference proteome</keyword>
<feature type="transmembrane region" description="Helical" evidence="12">
    <location>
        <begin position="380"/>
        <end position="395"/>
    </location>
</feature>
<evidence type="ECO:0000256" key="3">
    <source>
        <dbReference type="ARBA" id="ARBA00007063"/>
    </source>
</evidence>
<dbReference type="GO" id="GO:0052917">
    <property type="term" value="F:dol-P-Man:Man(7)GlcNAc(2)-PP-Dol alpha-1,6-mannosyltransferase activity"/>
    <property type="evidence" value="ECO:0007669"/>
    <property type="project" value="UniProtKB-EC"/>
</dbReference>
<evidence type="ECO:0000256" key="11">
    <source>
        <dbReference type="ARBA" id="ARBA00048899"/>
    </source>
</evidence>
<dbReference type="EMBL" id="JADGJH010000150">
    <property type="protein sequence ID" value="KAJ3135960.1"/>
    <property type="molecule type" value="Genomic_DNA"/>
</dbReference>
<evidence type="ECO:0000256" key="4">
    <source>
        <dbReference type="ARBA" id="ARBA00022676"/>
    </source>
</evidence>
<dbReference type="Proteomes" id="UP001211907">
    <property type="component" value="Unassembled WGS sequence"/>
</dbReference>
<evidence type="ECO:0000313" key="15">
    <source>
        <dbReference type="Proteomes" id="UP001211907"/>
    </source>
</evidence>
<keyword evidence="5" id="KW-0808">Transferase</keyword>
<feature type="compositionally biased region" description="Polar residues" evidence="13">
    <location>
        <begin position="13"/>
        <end position="24"/>
    </location>
</feature>
<feature type="transmembrane region" description="Helical" evidence="12">
    <location>
        <begin position="300"/>
        <end position="326"/>
    </location>
</feature>
<dbReference type="AlphaFoldDB" id="A0AAD5T7D0"/>
<keyword evidence="9 12" id="KW-0472">Membrane</keyword>
<evidence type="ECO:0000256" key="10">
    <source>
        <dbReference type="ARBA" id="ARBA00044721"/>
    </source>
</evidence>
<keyword evidence="8 12" id="KW-1133">Transmembrane helix</keyword>
<evidence type="ECO:0000256" key="13">
    <source>
        <dbReference type="SAM" id="MobiDB-lite"/>
    </source>
</evidence>
<accession>A0AAD5T7D0</accession>
<comment type="caution">
    <text evidence="14">The sequence shown here is derived from an EMBL/GenBank/DDBJ whole genome shotgun (WGS) entry which is preliminary data.</text>
</comment>
<sequence>MDRKDGQDVDATTEINTSQQPTAGKTQKVLVPAENWLTDDHPNIHKHDFIAVLPGAFYDFLIFCFMCHAINSAPYTKVEESFNVQAIHDLMIIPGTQLETYDHLAFPGVVPRTFLGPLFIKFFTQPVVSLMTADGKSQISLDWYLYIARTALALLSVHSLRLIRLSTAHVFGHTVSAFFGIFHLIFWGSRYIPNTFAMILVNYGISCWISSWKPVTRKEIIEKVKERDRIFGSPPMSLGEKGTRKIRVKKSSVQEPPISMHSSGMIFFILFAAIVFRLEILAVLLPILVSEIFIYKTIKFIPALIACAVTGIISVTLTTTVDTIFWKSSSLLWPELQGRSKEYGTNPPHFYFSNLLLRIATVAYPLAIYAVIVDSRVRRLLAPALFFVCIMSFVGHKEWRFVFPIVPIVNLAAAIGLTRIFRIAYLRHSPKALSKPERPSSLSSSSSPLDVTSSFKVSRRDRVFHKIILLALSATLLASLLFTNVSIDISSRNYPGGVAMEAIHKFLKVKMAGDSRNELRPYLHMDVYTCQTGASRFMELGRNDGWRYSKEEGLQTDAEFVERGFTHLLTTTPELHVGEDWEKSKDRDDTVWEVVPGYIHGLKKVKLEFGPGGWKAWLGQSLDKVIKGNLKWKPKLFYYGIKLPIEVYMEPKIFLLKKK</sequence>
<evidence type="ECO:0000256" key="8">
    <source>
        <dbReference type="ARBA" id="ARBA00022989"/>
    </source>
</evidence>
<feature type="transmembrane region" description="Helical" evidence="12">
    <location>
        <begin position="265"/>
        <end position="288"/>
    </location>
</feature>
<dbReference type="GO" id="GO:0005789">
    <property type="term" value="C:endoplasmic reticulum membrane"/>
    <property type="evidence" value="ECO:0007669"/>
    <property type="project" value="UniProtKB-SubCell"/>
</dbReference>
<dbReference type="PANTHER" id="PTHR22760">
    <property type="entry name" value="GLYCOSYLTRANSFERASE"/>
    <property type="match status" value="1"/>
</dbReference>
<protein>
    <recommendedName>
        <fullName evidence="12">Mannosyltransferase</fullName>
        <ecNumber evidence="12">2.4.1.-</ecNumber>
    </recommendedName>
</protein>
<feature type="transmembrane region" description="Helical" evidence="12">
    <location>
        <begin position="463"/>
        <end position="482"/>
    </location>
</feature>
<evidence type="ECO:0000256" key="5">
    <source>
        <dbReference type="ARBA" id="ARBA00022679"/>
    </source>
</evidence>
<comment type="catalytic activity">
    <reaction evidence="11">
        <text>an alpha-D-Man-(1-&gt;2)-alpha-D-Man-(1-&gt;2)-alpha-D-Man-(1-&gt;3)-[alpha-D-Man-(1-&gt;2)-alpha-D-Man-(1-&gt;3)-alpha-D-Man-(1-&gt;6)]-beta-D-Man-(1-&gt;4)-beta-D-GlcNAc-(1-&gt;4)-alpha-D-GlcNAc-diphospho-di-trans,poly-cis-dolichol + a di-trans,poly-cis-dolichyl beta-D-mannosyl phosphate = an alpha-D-Man-(1-&gt;2)-alpha-D-Man-(1-&gt;2)-alpha-D-Man-(1-&gt;3)-[alpha-D-Man-(1-&gt;2)-alpha-D-Man-(1-&gt;3)-[alpha-D-Man-(1-&gt;6)]-alpha-D-Man-(1-&gt;6)]-beta-D-Man-(1-&gt;4)-beta-D-GlcNAc-(1-&gt;4)-alpha-D-GlcNAc-diphospho-di-trans,poly-cis-dolichol + a di-trans,poly-cis-dolichyl phosphate + H(+)</text>
        <dbReference type="Rhea" id="RHEA:29535"/>
        <dbReference type="Rhea" id="RHEA-COMP:19498"/>
        <dbReference type="Rhea" id="RHEA-COMP:19501"/>
        <dbReference type="Rhea" id="RHEA-COMP:19518"/>
        <dbReference type="Rhea" id="RHEA-COMP:19519"/>
        <dbReference type="ChEBI" id="CHEBI:15378"/>
        <dbReference type="ChEBI" id="CHEBI:57683"/>
        <dbReference type="ChEBI" id="CHEBI:58211"/>
        <dbReference type="ChEBI" id="CHEBI:132517"/>
        <dbReference type="ChEBI" id="CHEBI:132519"/>
        <dbReference type="EC" id="2.4.1.260"/>
    </reaction>
    <physiologicalReaction direction="left-to-right" evidence="11">
        <dbReference type="Rhea" id="RHEA:29536"/>
    </physiologicalReaction>
</comment>
<evidence type="ECO:0000256" key="9">
    <source>
        <dbReference type="ARBA" id="ARBA00023136"/>
    </source>
</evidence>
<feature type="transmembrane region" description="Helical" evidence="12">
    <location>
        <begin position="170"/>
        <end position="188"/>
    </location>
</feature>
<dbReference type="PANTHER" id="PTHR22760:SF1">
    <property type="entry name" value="DOL-P-MAN:MAN(7)GLCNAC(2)-PP-DOL ALPHA-1,6-MANNOSYLTRANSFERASE"/>
    <property type="match status" value="1"/>
</dbReference>
<evidence type="ECO:0000256" key="6">
    <source>
        <dbReference type="ARBA" id="ARBA00022692"/>
    </source>
</evidence>
<keyword evidence="7 12" id="KW-0256">Endoplasmic reticulum</keyword>
<gene>
    <name evidence="14" type="ORF">HK100_002204</name>
</gene>
<comment type="similarity">
    <text evidence="3 12">Belongs to the glycosyltransferase 22 family.</text>
</comment>
<evidence type="ECO:0000256" key="12">
    <source>
        <dbReference type="RuleBase" id="RU363075"/>
    </source>
</evidence>
<dbReference type="EC" id="2.4.1.-" evidence="12"/>
<feature type="transmembrane region" description="Helical" evidence="12">
    <location>
        <begin position="355"/>
        <end position="373"/>
    </location>
</feature>
<organism evidence="14 15">
    <name type="scientific">Physocladia obscura</name>
    <dbReference type="NCBI Taxonomy" id="109957"/>
    <lineage>
        <taxon>Eukaryota</taxon>
        <taxon>Fungi</taxon>
        <taxon>Fungi incertae sedis</taxon>
        <taxon>Chytridiomycota</taxon>
        <taxon>Chytridiomycota incertae sedis</taxon>
        <taxon>Chytridiomycetes</taxon>
        <taxon>Chytridiales</taxon>
        <taxon>Chytriomycetaceae</taxon>
        <taxon>Physocladia</taxon>
    </lineage>
</organism>
<dbReference type="InterPro" id="IPR005599">
    <property type="entry name" value="GPI_mannosylTrfase"/>
</dbReference>
<comment type="function">
    <text evidence="10">Mannosyltransferase that operates in the biosynthetic pathway of dolichol-linked oligosaccharides, the glycan precursors employed in protein asparagine (N)-glycosylation. The assembly of dolichol-linked oligosaccharides begins on the cytosolic side of the endoplasmic reticulum membrane and finishes in its lumen. The sequential addition of sugars to dolichol pyrophosphate produces dolichol-linked oligosaccharides containing fourteen sugars, including two GlcNAcs, nine mannoses and three glucoses. Once assembled, the oligosaccharide is transferred from the lipid to nascent proteins by oligosaccharyltransferases. In the lumen of the endoplasmic reticulum, adds the eighth mannose residue in an alpha-1,6 linkage onto Man(7)GlcNAc(2)-PP-dolichol to produce Man(8)GlcNAc(2)-PP-dolichol.</text>
</comment>
<dbReference type="Pfam" id="PF03901">
    <property type="entry name" value="Glyco_transf_22"/>
    <property type="match status" value="1"/>
</dbReference>
<feature type="region of interest" description="Disordered" evidence="13">
    <location>
        <begin position="1"/>
        <end position="24"/>
    </location>
</feature>
<comment type="subcellular location">
    <subcellularLocation>
        <location evidence="1 12">Endoplasmic reticulum membrane</location>
        <topology evidence="1 12">Multi-pass membrane protein</topology>
    </subcellularLocation>
</comment>
<evidence type="ECO:0000256" key="2">
    <source>
        <dbReference type="ARBA" id="ARBA00004922"/>
    </source>
</evidence>